<comment type="caution">
    <text evidence="7">The sequence shown here is derived from an EMBL/GenBank/DDBJ whole genome shotgun (WGS) entry which is preliminary data.</text>
</comment>
<dbReference type="InterPro" id="IPR050603">
    <property type="entry name" value="MYST_HAT"/>
</dbReference>
<dbReference type="InterPro" id="IPR016181">
    <property type="entry name" value="Acyl_CoA_acyltransferase"/>
</dbReference>
<dbReference type="SUPFAM" id="SSF55729">
    <property type="entry name" value="Acyl-CoA N-acyltransferases (Nat)"/>
    <property type="match status" value="1"/>
</dbReference>
<dbReference type="GO" id="GO:0005634">
    <property type="term" value="C:nucleus"/>
    <property type="evidence" value="ECO:0007669"/>
    <property type="project" value="TreeGrafter"/>
</dbReference>
<keyword evidence="8" id="KW-1185">Reference proteome</keyword>
<protein>
    <recommendedName>
        <fullName evidence="2">histone acetyltransferase</fullName>
        <ecNumber evidence="2">2.3.1.48</ecNumber>
    </recommendedName>
</protein>
<feature type="region of interest" description="Disordered" evidence="5">
    <location>
        <begin position="99"/>
        <end position="144"/>
    </location>
</feature>
<dbReference type="Pfam" id="PF01853">
    <property type="entry name" value="MOZ_SAS"/>
    <property type="match status" value="1"/>
</dbReference>
<evidence type="ECO:0000256" key="2">
    <source>
        <dbReference type="ARBA" id="ARBA00013184"/>
    </source>
</evidence>
<evidence type="ECO:0000256" key="3">
    <source>
        <dbReference type="ARBA" id="ARBA00022679"/>
    </source>
</evidence>
<keyword evidence="4" id="KW-0007">Acetylation</keyword>
<evidence type="ECO:0000259" key="6">
    <source>
        <dbReference type="PROSITE" id="PS51726"/>
    </source>
</evidence>
<sequence>QMVGDLSLQPASETVATNSPTTGKHEEGTSGELPVKNEDAKENDEEPRIRRSSMRIRMRSAVPAATPVTSTASSGEENENESLIRHTPIMMRTRSAVPLATPATSTPATACADACEKKGSKKRKERHGKNVPEETSIRAPSPLESIGTGADFTIVECEEATGLKITADAWAGYEACTTKADEGIEKTALLSADGSHIPRWPETIRIGRWEIETCYTASYPSEYANTKKLYLCEFCLKYMRTLSHLVRHEMKCPAKHPPGREIYRKGDVSVFEVDGNIEGTYCENLCLLAKMYIDHKTLLYDVEPFLFYIVTNNDDKGCHFVGYFSK</sequence>
<feature type="non-terminal residue" evidence="7">
    <location>
        <position position="326"/>
    </location>
</feature>
<evidence type="ECO:0000313" key="8">
    <source>
        <dbReference type="Proteomes" id="UP001432027"/>
    </source>
</evidence>
<evidence type="ECO:0000256" key="1">
    <source>
        <dbReference type="ARBA" id="ARBA00010107"/>
    </source>
</evidence>
<dbReference type="GO" id="GO:0070776">
    <property type="term" value="C:MOZ/MORF histone acetyltransferase complex"/>
    <property type="evidence" value="ECO:0007669"/>
    <property type="project" value="TreeGrafter"/>
</dbReference>
<feature type="compositionally biased region" description="Polar residues" evidence="5">
    <location>
        <begin position="9"/>
        <end position="22"/>
    </location>
</feature>
<accession>A0AAV5TRW9</accession>
<dbReference type="PANTHER" id="PTHR10615:SF217">
    <property type="entry name" value="HISTONE ACETYLTRANSFERASE"/>
    <property type="match status" value="1"/>
</dbReference>
<dbReference type="Gene3D" id="3.40.630.30">
    <property type="match status" value="1"/>
</dbReference>
<reference evidence="7" key="1">
    <citation type="submission" date="2023-10" db="EMBL/GenBank/DDBJ databases">
        <title>Genome assembly of Pristionchus species.</title>
        <authorList>
            <person name="Yoshida K."/>
            <person name="Sommer R.J."/>
        </authorList>
    </citation>
    <scope>NUCLEOTIDE SEQUENCE</scope>
    <source>
        <strain evidence="7">RS0144</strain>
    </source>
</reference>
<dbReference type="EMBL" id="BTSX01000004">
    <property type="protein sequence ID" value="GMS97225.1"/>
    <property type="molecule type" value="Genomic_DNA"/>
</dbReference>
<keyword evidence="3" id="KW-0808">Transferase</keyword>
<feature type="region of interest" description="Disordered" evidence="5">
    <location>
        <begin position="1"/>
        <end position="85"/>
    </location>
</feature>
<feature type="compositionally biased region" description="Low complexity" evidence="5">
    <location>
        <begin position="59"/>
        <end position="74"/>
    </location>
</feature>
<dbReference type="GO" id="GO:0003712">
    <property type="term" value="F:transcription coregulator activity"/>
    <property type="evidence" value="ECO:0007669"/>
    <property type="project" value="TreeGrafter"/>
</dbReference>
<dbReference type="Pfam" id="PF17772">
    <property type="entry name" value="zf-MYST"/>
    <property type="match status" value="1"/>
</dbReference>
<dbReference type="AlphaFoldDB" id="A0AAV5TRW9"/>
<organism evidence="7 8">
    <name type="scientific">Pristionchus entomophagus</name>
    <dbReference type="NCBI Taxonomy" id="358040"/>
    <lineage>
        <taxon>Eukaryota</taxon>
        <taxon>Metazoa</taxon>
        <taxon>Ecdysozoa</taxon>
        <taxon>Nematoda</taxon>
        <taxon>Chromadorea</taxon>
        <taxon>Rhabditida</taxon>
        <taxon>Rhabditina</taxon>
        <taxon>Diplogasteromorpha</taxon>
        <taxon>Diplogasteroidea</taxon>
        <taxon>Neodiplogasteridae</taxon>
        <taxon>Pristionchus</taxon>
    </lineage>
</organism>
<name>A0AAV5TRW9_9BILA</name>
<dbReference type="Proteomes" id="UP001432027">
    <property type="component" value="Unassembled WGS sequence"/>
</dbReference>
<dbReference type="GO" id="GO:0003682">
    <property type="term" value="F:chromatin binding"/>
    <property type="evidence" value="ECO:0007669"/>
    <property type="project" value="TreeGrafter"/>
</dbReference>
<feature type="compositionally biased region" description="Low complexity" evidence="5">
    <location>
        <begin position="99"/>
        <end position="113"/>
    </location>
</feature>
<feature type="non-terminal residue" evidence="7">
    <location>
        <position position="1"/>
    </location>
</feature>
<evidence type="ECO:0000256" key="4">
    <source>
        <dbReference type="ARBA" id="ARBA00022990"/>
    </source>
</evidence>
<dbReference type="EC" id="2.3.1.48" evidence="2"/>
<dbReference type="Gene3D" id="3.30.60.60">
    <property type="entry name" value="N-acetyl transferase-like"/>
    <property type="match status" value="1"/>
</dbReference>
<dbReference type="InterPro" id="IPR040706">
    <property type="entry name" value="Zf-MYST"/>
</dbReference>
<comment type="similarity">
    <text evidence="1">Belongs to the MYST (SAS/MOZ) family.</text>
</comment>
<dbReference type="FunFam" id="3.30.60.60:FF:000001">
    <property type="entry name" value="Histone acetyltransferase"/>
    <property type="match status" value="1"/>
</dbReference>
<dbReference type="GO" id="GO:0010484">
    <property type="term" value="F:histone H3 acetyltransferase activity"/>
    <property type="evidence" value="ECO:0007669"/>
    <property type="project" value="TreeGrafter"/>
</dbReference>
<dbReference type="GO" id="GO:0006357">
    <property type="term" value="P:regulation of transcription by RNA polymerase II"/>
    <property type="evidence" value="ECO:0007669"/>
    <property type="project" value="TreeGrafter"/>
</dbReference>
<feature type="domain" description="MYST-type HAT" evidence="6">
    <location>
        <begin position="196"/>
        <end position="326"/>
    </location>
</feature>
<gene>
    <name evidence="7" type="ORF">PENTCL1PPCAC_19400</name>
</gene>
<evidence type="ECO:0000313" key="7">
    <source>
        <dbReference type="EMBL" id="GMS97225.1"/>
    </source>
</evidence>
<dbReference type="InterPro" id="IPR002717">
    <property type="entry name" value="HAT_MYST-type"/>
</dbReference>
<dbReference type="PANTHER" id="PTHR10615">
    <property type="entry name" value="HISTONE ACETYLTRANSFERASE"/>
    <property type="match status" value="1"/>
</dbReference>
<proteinExistence type="inferred from homology"/>
<dbReference type="PROSITE" id="PS51726">
    <property type="entry name" value="MYST_HAT"/>
    <property type="match status" value="1"/>
</dbReference>
<evidence type="ECO:0000256" key="5">
    <source>
        <dbReference type="SAM" id="MobiDB-lite"/>
    </source>
</evidence>